<feature type="domain" description="Glycosyl transferase family 1" evidence="1">
    <location>
        <begin position="180"/>
        <end position="317"/>
    </location>
</feature>
<dbReference type="InterPro" id="IPR001296">
    <property type="entry name" value="Glyco_trans_1"/>
</dbReference>
<evidence type="ECO:0000259" key="1">
    <source>
        <dbReference type="Pfam" id="PF00534"/>
    </source>
</evidence>
<proteinExistence type="predicted"/>
<protein>
    <submittedName>
        <fullName evidence="3">Sugar transferase, PEP-CTERM/EpsH1 system associated</fullName>
    </submittedName>
</protein>
<dbReference type="OrthoDB" id="9811239at2"/>
<dbReference type="SUPFAM" id="SSF53756">
    <property type="entry name" value="UDP-Glycosyltransferase/glycogen phosphorylase"/>
    <property type="match status" value="1"/>
</dbReference>
<dbReference type="Pfam" id="PF00534">
    <property type="entry name" value="Glycos_transf_1"/>
    <property type="match status" value="1"/>
</dbReference>
<dbReference type="GO" id="GO:0016757">
    <property type="term" value="F:glycosyltransferase activity"/>
    <property type="evidence" value="ECO:0007669"/>
    <property type="project" value="InterPro"/>
</dbReference>
<organism evidence="3 4">
    <name type="scientific">Cesiribacter andamanensis AMV16</name>
    <dbReference type="NCBI Taxonomy" id="1279009"/>
    <lineage>
        <taxon>Bacteria</taxon>
        <taxon>Pseudomonadati</taxon>
        <taxon>Bacteroidota</taxon>
        <taxon>Cytophagia</taxon>
        <taxon>Cytophagales</taxon>
        <taxon>Cesiribacteraceae</taxon>
        <taxon>Cesiribacter</taxon>
    </lineage>
</organism>
<comment type="caution">
    <text evidence="3">The sequence shown here is derived from an EMBL/GenBank/DDBJ whole genome shotgun (WGS) entry which is preliminary data.</text>
</comment>
<dbReference type="PATRIC" id="fig|1279009.4.peg.1147"/>
<dbReference type="PANTHER" id="PTHR12526:SF637">
    <property type="entry name" value="GLYCOSYLTRANSFERASE EPSF-RELATED"/>
    <property type="match status" value="1"/>
</dbReference>
<dbReference type="eggNOG" id="COG0438">
    <property type="taxonomic scope" value="Bacteria"/>
</dbReference>
<dbReference type="Gene3D" id="3.40.50.2000">
    <property type="entry name" value="Glycogen Phosphorylase B"/>
    <property type="match status" value="2"/>
</dbReference>
<keyword evidence="3" id="KW-0808">Transferase</keyword>
<sequence length="351" mass="39679">MRILFVIDTLAMGGAERLVVDTVAELSRRGHRCRIITLQQEGVLVAEARQYCAVDCLNISGAASLLSALPRYRRLVKRFAPQVVHAHLINSSLFSRLGRSGGYRLVNTYHSFHYYNAHEYYSKWRHKLDRATIHQPDVLISVSPSVYDNMVSTLGRTRGHVVLHNFASRKFCYSYTPKEEGCLKLLNVSNLRLPKNHGFVINFLHARPQLPVQVEVAGEGADRPQLERMIAEKGLRSIRLLGLQTVDSNFHNRYDAFFMSSLHEGMPVALIEALSSGLPAILPDLPMLRQTAGEAAYYYSTADELEEILNRLCGNKELLLQKSALAREVAKQYSLDRHVDCLLKLYEEGRG</sequence>
<dbReference type="EMBL" id="AODQ01000019">
    <property type="protein sequence ID" value="EMR03701.1"/>
    <property type="molecule type" value="Genomic_DNA"/>
</dbReference>
<evidence type="ECO:0000313" key="4">
    <source>
        <dbReference type="Proteomes" id="UP000011910"/>
    </source>
</evidence>
<name>M7N915_9BACT</name>
<dbReference type="STRING" id="1279009.ADICEAN_01135"/>
<dbReference type="AlphaFoldDB" id="M7N915"/>
<keyword evidence="4" id="KW-1185">Reference proteome</keyword>
<dbReference type="Proteomes" id="UP000011910">
    <property type="component" value="Unassembled WGS sequence"/>
</dbReference>
<dbReference type="RefSeq" id="WP_009194535.1">
    <property type="nucleotide sequence ID" value="NZ_AODQ01000019.1"/>
</dbReference>
<accession>M7N915</accession>
<reference evidence="3 4" key="1">
    <citation type="journal article" date="2013" name="Genome Announc.">
        <title>Draft Genome Sequence of Cesiribacter andamanensis Strain AMV16T, Isolated from a Soil Sample from a Mud Volcano in the Andaman Islands, India.</title>
        <authorList>
            <person name="Shivaji S."/>
            <person name="Ara S."/>
            <person name="Begum Z."/>
            <person name="Srinivas T.N."/>
            <person name="Singh A."/>
            <person name="Kumar Pinnaka A."/>
        </authorList>
    </citation>
    <scope>NUCLEOTIDE SEQUENCE [LARGE SCALE GENOMIC DNA]</scope>
    <source>
        <strain evidence="3 4">AMV16</strain>
    </source>
</reference>
<feature type="domain" description="Glycosyltransferase subfamily 4-like N-terminal" evidence="2">
    <location>
        <begin position="12"/>
        <end position="161"/>
    </location>
</feature>
<evidence type="ECO:0000259" key="2">
    <source>
        <dbReference type="Pfam" id="PF13439"/>
    </source>
</evidence>
<dbReference type="PANTHER" id="PTHR12526">
    <property type="entry name" value="GLYCOSYLTRANSFERASE"/>
    <property type="match status" value="1"/>
</dbReference>
<gene>
    <name evidence="3" type="ORF">ADICEAN_01135</name>
</gene>
<dbReference type="InterPro" id="IPR028098">
    <property type="entry name" value="Glyco_trans_4-like_N"/>
</dbReference>
<evidence type="ECO:0000313" key="3">
    <source>
        <dbReference type="EMBL" id="EMR03701.1"/>
    </source>
</evidence>
<dbReference type="Pfam" id="PF13439">
    <property type="entry name" value="Glyco_transf_4"/>
    <property type="match status" value="1"/>
</dbReference>